<keyword evidence="2" id="KW-0226">DNA condensation</keyword>
<dbReference type="GO" id="GO:0005829">
    <property type="term" value="C:cytosol"/>
    <property type="evidence" value="ECO:0007669"/>
    <property type="project" value="TreeGrafter"/>
</dbReference>
<dbReference type="Proteomes" id="UP000002440">
    <property type="component" value="Chromosome"/>
</dbReference>
<dbReference type="PRINTS" id="PR01727">
    <property type="entry name" value="DNABINDINGHU"/>
</dbReference>
<dbReference type="SUPFAM" id="SSF47729">
    <property type="entry name" value="IHF-like DNA-binding proteins"/>
    <property type="match status" value="1"/>
</dbReference>
<gene>
    <name evidence="5" type="ordered locus">Mfla_2724</name>
</gene>
<evidence type="ECO:0000256" key="2">
    <source>
        <dbReference type="ARBA" id="ARBA00023067"/>
    </source>
</evidence>
<evidence type="ECO:0000256" key="4">
    <source>
        <dbReference type="RuleBase" id="RU003939"/>
    </source>
</evidence>
<dbReference type="PANTHER" id="PTHR33175">
    <property type="entry name" value="DNA-BINDING PROTEIN HU"/>
    <property type="match status" value="1"/>
</dbReference>
<dbReference type="InterPro" id="IPR000119">
    <property type="entry name" value="Hist_DNA-bd"/>
</dbReference>
<organism evidence="5 6">
    <name type="scientific">Methylobacillus flagellatus (strain ATCC 51484 / DSM 6875 / VKM B-1610 / KT)</name>
    <dbReference type="NCBI Taxonomy" id="265072"/>
    <lineage>
        <taxon>Bacteria</taxon>
        <taxon>Pseudomonadati</taxon>
        <taxon>Pseudomonadota</taxon>
        <taxon>Betaproteobacteria</taxon>
        <taxon>Nitrosomonadales</taxon>
        <taxon>Methylophilaceae</taxon>
        <taxon>Methylobacillus</taxon>
    </lineage>
</organism>
<dbReference type="HOGENOM" id="CLU_105066_3_2_4"/>
<name>Q1GXQ0_METFK</name>
<dbReference type="eggNOG" id="COG0776">
    <property type="taxonomic scope" value="Bacteria"/>
</dbReference>
<proteinExistence type="inferred from homology"/>
<comment type="similarity">
    <text evidence="1 4">Belongs to the bacterial histone-like protein family.</text>
</comment>
<dbReference type="GO" id="GO:0030527">
    <property type="term" value="F:structural constituent of chromatin"/>
    <property type="evidence" value="ECO:0007669"/>
    <property type="project" value="InterPro"/>
</dbReference>
<keyword evidence="6" id="KW-1185">Reference proteome</keyword>
<dbReference type="STRING" id="265072.Mfla_2724"/>
<dbReference type="InterPro" id="IPR010992">
    <property type="entry name" value="IHF-like_DNA-bd_dom_sf"/>
</dbReference>
<dbReference type="Gene3D" id="4.10.520.10">
    <property type="entry name" value="IHF-like DNA-binding proteins"/>
    <property type="match status" value="1"/>
</dbReference>
<dbReference type="CDD" id="cd13831">
    <property type="entry name" value="HU"/>
    <property type="match status" value="1"/>
</dbReference>
<dbReference type="OrthoDB" id="9799835at2"/>
<protein>
    <submittedName>
        <fullName evidence="5">Histone-like DNA-binding protein</fullName>
    </submittedName>
</protein>
<dbReference type="KEGG" id="mfa:Mfla_2724"/>
<dbReference type="GO" id="GO:0003677">
    <property type="term" value="F:DNA binding"/>
    <property type="evidence" value="ECO:0007669"/>
    <property type="project" value="UniProtKB-KW"/>
</dbReference>
<keyword evidence="3 5" id="KW-0238">DNA-binding</keyword>
<dbReference type="AlphaFoldDB" id="Q1GXQ0"/>
<dbReference type="SMART" id="SM00411">
    <property type="entry name" value="BHL"/>
    <property type="match status" value="1"/>
</dbReference>
<dbReference type="GO" id="GO:0030261">
    <property type="term" value="P:chromosome condensation"/>
    <property type="evidence" value="ECO:0007669"/>
    <property type="project" value="UniProtKB-KW"/>
</dbReference>
<evidence type="ECO:0000313" key="5">
    <source>
        <dbReference type="EMBL" id="ABE50987.1"/>
    </source>
</evidence>
<evidence type="ECO:0000256" key="1">
    <source>
        <dbReference type="ARBA" id="ARBA00010529"/>
    </source>
</evidence>
<evidence type="ECO:0000256" key="3">
    <source>
        <dbReference type="ARBA" id="ARBA00023125"/>
    </source>
</evidence>
<dbReference type="EMBL" id="CP000284">
    <property type="protein sequence ID" value="ABE50987.1"/>
    <property type="molecule type" value="Genomic_DNA"/>
</dbReference>
<evidence type="ECO:0000313" key="6">
    <source>
        <dbReference type="Proteomes" id="UP000002440"/>
    </source>
</evidence>
<dbReference type="Pfam" id="PF00216">
    <property type="entry name" value="Bac_DNA_binding"/>
    <property type="match status" value="1"/>
</dbReference>
<reference evidence="5 6" key="1">
    <citation type="submission" date="2006-03" db="EMBL/GenBank/DDBJ databases">
        <title>Complete sequence of Methylobacillus flagellatus KT.</title>
        <authorList>
            <consortium name="US DOE Joint Genome Institute"/>
            <person name="Copeland A."/>
            <person name="Lucas S."/>
            <person name="Lapidus A."/>
            <person name="Barry K."/>
            <person name="Detter J.C."/>
            <person name="Glavina del Rio T."/>
            <person name="Hammon N."/>
            <person name="Israni S."/>
            <person name="Dalin E."/>
            <person name="Tice H."/>
            <person name="Pitluck S."/>
            <person name="Brettin T."/>
            <person name="Bruce D."/>
            <person name="Han C."/>
            <person name="Tapia R."/>
            <person name="Saunders E."/>
            <person name="Gilna P."/>
            <person name="Schmutz J."/>
            <person name="Larimer F."/>
            <person name="Land M."/>
            <person name="Kyrpides N."/>
            <person name="Anderson I."/>
            <person name="Richardson P."/>
        </authorList>
    </citation>
    <scope>NUCLEOTIDE SEQUENCE [LARGE SCALE GENOMIC DNA]</scope>
    <source>
        <strain evidence="6">KT / ATCC 51484 / DSM 6875</strain>
    </source>
</reference>
<dbReference type="RefSeq" id="WP_011480940.1">
    <property type="nucleotide sequence ID" value="NC_007947.1"/>
</dbReference>
<sequence length="90" mass="9308">MKKSELVALIKPANTSAAVTESILDALGSVVQEQLARGGEVTLPGIGKLSVTERAARAGRNPRTGEIIPIEAKKTPKFSAAKALKDAVNG</sequence>
<dbReference type="PANTHER" id="PTHR33175:SF3">
    <property type="entry name" value="DNA-BINDING PROTEIN HU-BETA"/>
    <property type="match status" value="1"/>
</dbReference>
<accession>Q1GXQ0</accession>